<dbReference type="GO" id="GO:0035329">
    <property type="term" value="P:hippo signaling"/>
    <property type="evidence" value="ECO:0007669"/>
    <property type="project" value="TreeGrafter"/>
</dbReference>
<evidence type="ECO:0000256" key="1">
    <source>
        <dbReference type="ARBA" id="ARBA00004172"/>
    </source>
</evidence>
<evidence type="ECO:0000256" key="2">
    <source>
        <dbReference type="ARBA" id="ARBA00004188"/>
    </source>
</evidence>
<dbReference type="PANTHER" id="PTHR14826:SF3">
    <property type="entry name" value="ANGIOMOTIN-LIKE PROTEIN 2"/>
    <property type="match status" value="1"/>
</dbReference>
<evidence type="ECO:0000256" key="4">
    <source>
        <dbReference type="ARBA" id="ARBA00010300"/>
    </source>
</evidence>
<evidence type="ECO:0000256" key="9">
    <source>
        <dbReference type="ARBA" id="ARBA00022949"/>
    </source>
</evidence>
<dbReference type="GO" id="GO:0001525">
    <property type="term" value="P:angiogenesis"/>
    <property type="evidence" value="ECO:0007669"/>
    <property type="project" value="TreeGrafter"/>
</dbReference>
<feature type="region of interest" description="Disordered" evidence="13">
    <location>
        <begin position="115"/>
        <end position="156"/>
    </location>
</feature>
<accession>A0A091JLJ4</accession>
<protein>
    <submittedName>
        <fullName evidence="15">Angiomotin-like 2</fullName>
    </submittedName>
</protein>
<reference evidence="15 16" key="1">
    <citation type="submission" date="2014-04" db="EMBL/GenBank/DDBJ databases">
        <title>Genome evolution of avian class.</title>
        <authorList>
            <person name="Zhang G."/>
            <person name="Li C."/>
        </authorList>
    </citation>
    <scope>NUCLEOTIDE SEQUENCE [LARGE SCALE GENOMIC DNA]</scope>
    <source>
        <strain evidence="15">BGI_Z169</strain>
    </source>
</reference>
<dbReference type="GO" id="GO:0030334">
    <property type="term" value="P:regulation of cell migration"/>
    <property type="evidence" value="ECO:0007669"/>
    <property type="project" value="TreeGrafter"/>
</dbReference>
<keyword evidence="10 12" id="KW-0175">Coiled coil</keyword>
<dbReference type="Proteomes" id="UP000053119">
    <property type="component" value="Unassembled WGS sequence"/>
</dbReference>
<dbReference type="GO" id="GO:0005923">
    <property type="term" value="C:bicellular tight junction"/>
    <property type="evidence" value="ECO:0007669"/>
    <property type="project" value="TreeGrafter"/>
</dbReference>
<feature type="compositionally biased region" description="Low complexity" evidence="13">
    <location>
        <begin position="696"/>
        <end position="710"/>
    </location>
</feature>
<keyword evidence="16" id="KW-1185">Reference proteome</keyword>
<keyword evidence="7" id="KW-0879">Wnt signaling pathway</keyword>
<evidence type="ECO:0000256" key="12">
    <source>
        <dbReference type="SAM" id="Coils"/>
    </source>
</evidence>
<feature type="region of interest" description="Disordered" evidence="13">
    <location>
        <begin position="40"/>
        <end position="80"/>
    </location>
</feature>
<keyword evidence="8" id="KW-0967">Endosome</keyword>
<feature type="compositionally biased region" description="Basic and acidic residues" evidence="13">
    <location>
        <begin position="143"/>
        <end position="156"/>
    </location>
</feature>
<evidence type="ECO:0000256" key="6">
    <source>
        <dbReference type="ARBA" id="ARBA00022553"/>
    </source>
</evidence>
<dbReference type="PANTHER" id="PTHR14826">
    <property type="entry name" value="ANGIOMOTIN"/>
    <property type="match status" value="1"/>
</dbReference>
<evidence type="ECO:0000256" key="13">
    <source>
        <dbReference type="SAM" id="MobiDB-lite"/>
    </source>
</evidence>
<dbReference type="GO" id="GO:0016055">
    <property type="term" value="P:Wnt signaling pathway"/>
    <property type="evidence" value="ECO:0007669"/>
    <property type="project" value="UniProtKB-KW"/>
</dbReference>
<keyword evidence="5" id="KW-0963">Cytoplasm</keyword>
<dbReference type="Pfam" id="PF12240">
    <property type="entry name" value="Angiomotin_C"/>
    <property type="match status" value="1"/>
</dbReference>
<dbReference type="GO" id="GO:0055037">
    <property type="term" value="C:recycling endosome"/>
    <property type="evidence" value="ECO:0007669"/>
    <property type="project" value="UniProtKB-SubCell"/>
</dbReference>
<feature type="domain" description="Angiomotin C-terminal" evidence="14">
    <location>
        <begin position="526"/>
        <end position="672"/>
    </location>
</feature>
<dbReference type="InterPro" id="IPR024646">
    <property type="entry name" value="Angiomotin_C"/>
</dbReference>
<dbReference type="InterPro" id="IPR009114">
    <property type="entry name" value="Angiomotin"/>
</dbReference>
<evidence type="ECO:0000313" key="15">
    <source>
        <dbReference type="EMBL" id="KFP20645.1"/>
    </source>
</evidence>
<evidence type="ECO:0000313" key="16">
    <source>
        <dbReference type="Proteomes" id="UP000053119"/>
    </source>
</evidence>
<comment type="subcellular location">
    <subcellularLocation>
        <location evidence="2">Cell projection</location>
        <location evidence="2">Podosome</location>
    </subcellularLocation>
    <subcellularLocation>
        <location evidence="3">Cytoplasm</location>
    </subcellularLocation>
    <subcellularLocation>
        <location evidence="1">Recycling endosome</location>
    </subcellularLocation>
</comment>
<sequence>MRTAEDSNGTVLHRLIQEQLRYGNLTENRTLLAIQQQALRGGGAGGAGSPRSSLESLSPEESQMVQQSTRQEPQGQEHHSDHVYLENSVYRLCQPQHKGEELPTYEEAKAHSQYYASQRGGQQPGGASPGIRGENGLRGAESGARRPDEGLKDLKHGHVRSLSERLMRMSLERNGAKAQSPISASHSYPQLSRHHQLAALRGQHLEGPEARGPPPEYPYSIPSQDAYLAEPQPCSREGPGFQHPEIRDTVSSPVLPNPLSIPLLPPCRVLPTHVPSAFLPPPGALCPSTLGPAGMEALGSAQAVSAGSRLARADAVLRENERLQRESEKLRRELESCAEKASRIQKLESEIQRISEDYENLVRASSKREALEKAMRNKRDGEMRRLQDFNRDLKERLESANKQLASKTQESQESNQGSVAKLLAQSYEHQQEKEKLEREVSLLRSANEDQRRRAELLEQALGSAQARAAKAEAELRKKRAYVGKGERQNAVVGARETWWVLPPPSTSSSSPLFFLFCFVLVFLLLQRQAGAVGGGTPELSPHTLSEQLREKEEKILALEADMTKWEQKYLEECTMRQFAMDAAATAAAQRDTTLISHSPRHSPNSSFNEDLLLASHKHQEMENRLKALHAQILEKDAVIKVLQQRSRRDPSKALQGSLRPAKSVPSVFTASAAPSWPGAGQSDRLAVGRRPGQSKPPAEGAAAPAALPLPSHSKHGSKDGSTQTDG</sequence>
<evidence type="ECO:0000256" key="8">
    <source>
        <dbReference type="ARBA" id="ARBA00022753"/>
    </source>
</evidence>
<dbReference type="GO" id="GO:0003365">
    <property type="term" value="P:establishment of cell polarity involved in ameboidal cell migration"/>
    <property type="evidence" value="ECO:0007669"/>
    <property type="project" value="TreeGrafter"/>
</dbReference>
<feature type="non-terminal residue" evidence="15">
    <location>
        <position position="726"/>
    </location>
</feature>
<keyword evidence="9" id="KW-0965">Cell junction</keyword>
<feature type="compositionally biased region" description="Low complexity" evidence="13">
    <location>
        <begin position="49"/>
        <end position="62"/>
    </location>
</feature>
<dbReference type="PRINTS" id="PR01807">
    <property type="entry name" value="ANGIOMOTIN"/>
</dbReference>
<dbReference type="GO" id="GO:0002102">
    <property type="term" value="C:podosome"/>
    <property type="evidence" value="ECO:0007669"/>
    <property type="project" value="UniProtKB-SubCell"/>
</dbReference>
<evidence type="ECO:0000259" key="14">
    <source>
        <dbReference type="Pfam" id="PF12240"/>
    </source>
</evidence>
<dbReference type="GO" id="GO:0005886">
    <property type="term" value="C:plasma membrane"/>
    <property type="evidence" value="ECO:0007669"/>
    <property type="project" value="TreeGrafter"/>
</dbReference>
<feature type="compositionally biased region" description="Polar residues" evidence="13">
    <location>
        <begin position="63"/>
        <end position="74"/>
    </location>
</feature>
<gene>
    <name evidence="15" type="ORF">Z169_10810</name>
</gene>
<evidence type="ECO:0000256" key="5">
    <source>
        <dbReference type="ARBA" id="ARBA00022490"/>
    </source>
</evidence>
<organism evidence="15 16">
    <name type="scientific">Egretta garzetta</name>
    <name type="common">Little egret</name>
    <dbReference type="NCBI Taxonomy" id="188379"/>
    <lineage>
        <taxon>Eukaryota</taxon>
        <taxon>Metazoa</taxon>
        <taxon>Chordata</taxon>
        <taxon>Craniata</taxon>
        <taxon>Vertebrata</taxon>
        <taxon>Euteleostomi</taxon>
        <taxon>Archelosauria</taxon>
        <taxon>Archosauria</taxon>
        <taxon>Dinosauria</taxon>
        <taxon>Saurischia</taxon>
        <taxon>Theropoda</taxon>
        <taxon>Coelurosauria</taxon>
        <taxon>Aves</taxon>
        <taxon>Neognathae</taxon>
        <taxon>Neoaves</taxon>
        <taxon>Aequornithes</taxon>
        <taxon>Pelecaniformes</taxon>
        <taxon>Ardeidae</taxon>
        <taxon>Egretta</taxon>
    </lineage>
</organism>
<dbReference type="GO" id="GO:0030036">
    <property type="term" value="P:actin cytoskeleton organization"/>
    <property type="evidence" value="ECO:0007669"/>
    <property type="project" value="TreeGrafter"/>
</dbReference>
<comment type="similarity">
    <text evidence="4">Belongs to the angiomotin family.</text>
</comment>
<feature type="region of interest" description="Disordered" evidence="13">
    <location>
        <begin position="644"/>
        <end position="726"/>
    </location>
</feature>
<evidence type="ECO:0000256" key="11">
    <source>
        <dbReference type="ARBA" id="ARBA00023273"/>
    </source>
</evidence>
<dbReference type="AlphaFoldDB" id="A0A091JLJ4"/>
<evidence type="ECO:0000256" key="10">
    <source>
        <dbReference type="ARBA" id="ARBA00023054"/>
    </source>
</evidence>
<name>A0A091JLJ4_EGRGA</name>
<dbReference type="EMBL" id="KK502098">
    <property type="protein sequence ID" value="KFP20645.1"/>
    <property type="molecule type" value="Genomic_DNA"/>
</dbReference>
<feature type="coiled-coil region" evidence="12">
    <location>
        <begin position="313"/>
        <end position="474"/>
    </location>
</feature>
<evidence type="ECO:0000256" key="3">
    <source>
        <dbReference type="ARBA" id="ARBA00004496"/>
    </source>
</evidence>
<evidence type="ECO:0000256" key="7">
    <source>
        <dbReference type="ARBA" id="ARBA00022687"/>
    </source>
</evidence>
<proteinExistence type="inferred from homology"/>
<keyword evidence="11" id="KW-0966">Cell projection</keyword>
<keyword evidence="6" id="KW-0597">Phosphoprotein</keyword>
<dbReference type="InterPro" id="IPR051747">
    <property type="entry name" value="Angiomotin-like"/>
</dbReference>